<keyword evidence="3 6" id="KW-1133">Transmembrane helix</keyword>
<feature type="transmembrane region" description="Helical" evidence="6">
    <location>
        <begin position="424"/>
        <end position="444"/>
    </location>
</feature>
<accession>A0AA38SFJ4</accession>
<feature type="transmembrane region" description="Helical" evidence="6">
    <location>
        <begin position="278"/>
        <end position="303"/>
    </location>
</feature>
<dbReference type="Proteomes" id="UP001174691">
    <property type="component" value="Unassembled WGS sequence"/>
</dbReference>
<proteinExistence type="inferred from homology"/>
<dbReference type="InterPro" id="IPR020846">
    <property type="entry name" value="MFS_dom"/>
</dbReference>
<dbReference type="GO" id="GO:0022857">
    <property type="term" value="F:transmembrane transporter activity"/>
    <property type="evidence" value="ECO:0007669"/>
    <property type="project" value="InterPro"/>
</dbReference>
<dbReference type="FunFam" id="1.20.1250.20:FF:000509">
    <property type="entry name" value="MFS general substrate transporter"/>
    <property type="match status" value="1"/>
</dbReference>
<evidence type="ECO:0000313" key="9">
    <source>
        <dbReference type="Proteomes" id="UP001174691"/>
    </source>
</evidence>
<dbReference type="PROSITE" id="PS50850">
    <property type="entry name" value="MFS"/>
    <property type="match status" value="1"/>
</dbReference>
<evidence type="ECO:0000259" key="7">
    <source>
        <dbReference type="PROSITE" id="PS50850"/>
    </source>
</evidence>
<keyword evidence="9" id="KW-1185">Reference proteome</keyword>
<evidence type="ECO:0000256" key="5">
    <source>
        <dbReference type="ARBA" id="ARBA00038347"/>
    </source>
</evidence>
<dbReference type="Gene3D" id="1.20.1250.20">
    <property type="entry name" value="MFS general substrate transporter like domains"/>
    <property type="match status" value="1"/>
</dbReference>
<keyword evidence="4 6" id="KW-0472">Membrane</keyword>
<feature type="transmembrane region" description="Helical" evidence="6">
    <location>
        <begin position="456"/>
        <end position="479"/>
    </location>
</feature>
<comment type="similarity">
    <text evidence="5">Belongs to the major facilitator superfamily. CAR1 family.</text>
</comment>
<dbReference type="PANTHER" id="PTHR23502:SF163">
    <property type="entry name" value="MAJOR FACILITATOR SUPERFAMILY (MFS) PROFILE DOMAIN-CONTAINING PROTEIN"/>
    <property type="match status" value="1"/>
</dbReference>
<gene>
    <name evidence="8" type="ORF">NKR19_g3002</name>
</gene>
<feature type="transmembrane region" description="Helical" evidence="6">
    <location>
        <begin position="366"/>
        <end position="385"/>
    </location>
</feature>
<dbReference type="SUPFAM" id="SSF103473">
    <property type="entry name" value="MFS general substrate transporter"/>
    <property type="match status" value="1"/>
</dbReference>
<protein>
    <submittedName>
        <fullName evidence="8">Major facilitator superfamily transporter</fullName>
    </submittedName>
</protein>
<feature type="transmembrane region" description="Helical" evidence="6">
    <location>
        <begin position="52"/>
        <end position="73"/>
    </location>
</feature>
<feature type="domain" description="Major facilitator superfamily (MFS) profile" evidence="7">
    <location>
        <begin position="54"/>
        <end position="486"/>
    </location>
</feature>
<keyword evidence="2 6" id="KW-0812">Transmembrane</keyword>
<dbReference type="InterPro" id="IPR011701">
    <property type="entry name" value="MFS"/>
</dbReference>
<sequence length="495" mass="53204">MAALVDENQPLLVAAEEDARRHDEEDALHGVIDFDPNGDPENPLEWPASFKWGIVALMAFMAFTVTFTCISLVPVANRIAFDLEHGHENKEVSVLLVTIWELGEAAGPLLIAPLSEVFGRYPVMNAANVLFITAIVLAALSQSTWLFIAARALNGVAVASNVLNPAIVGDMFVSEERGSPMSFIMIAPLIGGAVGPAIAGAIAQSLGWRKILWMSAILATVCEALFLTCFRETYKVPILRRRAARLAEATGDETLKAAANTGDHRSLSKLWESIKRPATVISGSSVLALLAFYGGIGFSFFYLMAVTLPDILEGLYHLSPAAAGSSLMCFSAGSLLAIVVCERNIDSIYVKLKDANGGKGQPEFRLPLVIVGAFTLPVTVAIYGWVAELRYPLPVLLVSVGAMGFALLLAFLPLMAYVVDAFGLYSASALTSVIVIRCLCGTFLPLTSSPAIRAFGYGWGLTFFSVFALCLAPVVVVIYRYGPRLRQRSAYSRDV</sequence>
<name>A0AA38SFJ4_9PEZI</name>
<evidence type="ECO:0000256" key="1">
    <source>
        <dbReference type="ARBA" id="ARBA00004141"/>
    </source>
</evidence>
<reference evidence="8" key="1">
    <citation type="submission" date="2022-07" db="EMBL/GenBank/DDBJ databases">
        <title>Fungi with potential for degradation of polypropylene.</title>
        <authorList>
            <person name="Gostincar C."/>
        </authorList>
    </citation>
    <scope>NUCLEOTIDE SEQUENCE</scope>
    <source>
        <strain evidence="8">EXF-13287</strain>
    </source>
</reference>
<dbReference type="EMBL" id="JANBVN010000032">
    <property type="protein sequence ID" value="KAJ9160692.1"/>
    <property type="molecule type" value="Genomic_DNA"/>
</dbReference>
<evidence type="ECO:0000256" key="6">
    <source>
        <dbReference type="SAM" id="Phobius"/>
    </source>
</evidence>
<evidence type="ECO:0000256" key="2">
    <source>
        <dbReference type="ARBA" id="ARBA00022692"/>
    </source>
</evidence>
<feature type="transmembrane region" description="Helical" evidence="6">
    <location>
        <begin position="391"/>
        <end position="412"/>
    </location>
</feature>
<comment type="subcellular location">
    <subcellularLocation>
        <location evidence="1">Membrane</location>
        <topology evidence="1">Multi-pass membrane protein</topology>
    </subcellularLocation>
</comment>
<dbReference type="GO" id="GO:0016020">
    <property type="term" value="C:membrane"/>
    <property type="evidence" value="ECO:0007669"/>
    <property type="project" value="UniProtKB-SubCell"/>
</dbReference>
<dbReference type="InterPro" id="IPR036259">
    <property type="entry name" value="MFS_trans_sf"/>
</dbReference>
<organism evidence="8 9">
    <name type="scientific">Coniochaeta hoffmannii</name>
    <dbReference type="NCBI Taxonomy" id="91930"/>
    <lineage>
        <taxon>Eukaryota</taxon>
        <taxon>Fungi</taxon>
        <taxon>Dikarya</taxon>
        <taxon>Ascomycota</taxon>
        <taxon>Pezizomycotina</taxon>
        <taxon>Sordariomycetes</taxon>
        <taxon>Sordariomycetidae</taxon>
        <taxon>Coniochaetales</taxon>
        <taxon>Coniochaetaceae</taxon>
        <taxon>Coniochaeta</taxon>
    </lineage>
</organism>
<dbReference type="Pfam" id="PF07690">
    <property type="entry name" value="MFS_1"/>
    <property type="match status" value="1"/>
</dbReference>
<evidence type="ECO:0000256" key="3">
    <source>
        <dbReference type="ARBA" id="ARBA00022989"/>
    </source>
</evidence>
<feature type="transmembrane region" description="Helical" evidence="6">
    <location>
        <begin position="323"/>
        <end position="345"/>
    </location>
</feature>
<comment type="caution">
    <text evidence="8">The sequence shown here is derived from an EMBL/GenBank/DDBJ whole genome shotgun (WGS) entry which is preliminary data.</text>
</comment>
<dbReference type="AlphaFoldDB" id="A0AA38SFJ4"/>
<dbReference type="PANTHER" id="PTHR23502">
    <property type="entry name" value="MAJOR FACILITATOR SUPERFAMILY"/>
    <property type="match status" value="1"/>
</dbReference>
<evidence type="ECO:0000313" key="8">
    <source>
        <dbReference type="EMBL" id="KAJ9160692.1"/>
    </source>
</evidence>
<feature type="transmembrane region" description="Helical" evidence="6">
    <location>
        <begin position="183"/>
        <end position="205"/>
    </location>
</feature>
<feature type="transmembrane region" description="Helical" evidence="6">
    <location>
        <begin position="126"/>
        <end position="148"/>
    </location>
</feature>
<evidence type="ECO:0000256" key="4">
    <source>
        <dbReference type="ARBA" id="ARBA00023136"/>
    </source>
</evidence>